<comment type="caution">
    <text evidence="1">The sequence shown here is derived from an EMBL/GenBank/DDBJ whole genome shotgun (WGS) entry which is preliminary data.</text>
</comment>
<sequence length="103" mass="10765">MEQTISVARGTIRFPAGLVATYFSGIDAVAVLIDGATLRILPVFHAAAGGALLKQRNAQGDRVVGAFDVFEAHGLADFEAQDVPVRWSSGDAALLADLPVTDN</sequence>
<reference evidence="1 2" key="1">
    <citation type="submission" date="2014-10" db="EMBL/GenBank/DDBJ databases">
        <title>Draft genome sequence of Novosphingobium subterraneum DSM 12447.</title>
        <authorList>
            <person name="Gan H.M."/>
            <person name="Gan H.Y."/>
            <person name="Savka M.A."/>
        </authorList>
    </citation>
    <scope>NUCLEOTIDE SEQUENCE [LARGE SCALE GENOMIC DNA]</scope>
    <source>
        <strain evidence="1 2">DSM 12447</strain>
    </source>
</reference>
<protein>
    <submittedName>
        <fullName evidence="1">Uncharacterized protein</fullName>
    </submittedName>
</protein>
<evidence type="ECO:0000313" key="1">
    <source>
        <dbReference type="EMBL" id="KHS49508.1"/>
    </source>
</evidence>
<evidence type="ECO:0000313" key="2">
    <source>
        <dbReference type="Proteomes" id="UP000031338"/>
    </source>
</evidence>
<organism evidence="1 2">
    <name type="scientific">Novosphingobium subterraneum</name>
    <dbReference type="NCBI Taxonomy" id="48936"/>
    <lineage>
        <taxon>Bacteria</taxon>
        <taxon>Pseudomonadati</taxon>
        <taxon>Pseudomonadota</taxon>
        <taxon>Alphaproteobacteria</taxon>
        <taxon>Sphingomonadales</taxon>
        <taxon>Sphingomonadaceae</taxon>
        <taxon>Novosphingobium</taxon>
    </lineage>
</organism>
<dbReference type="Proteomes" id="UP000031338">
    <property type="component" value="Unassembled WGS sequence"/>
</dbReference>
<gene>
    <name evidence="1" type="ORF">NJ75_00211</name>
</gene>
<name>A0A0B9AFR2_9SPHN</name>
<accession>A0A0B9AFR2</accession>
<dbReference type="STRING" id="48936.NJ75_00211"/>
<dbReference type="PATRIC" id="fig|48936.3.peg.215"/>
<proteinExistence type="predicted"/>
<dbReference type="RefSeq" id="WP_007015748.1">
    <property type="nucleotide sequence ID" value="NZ_JBNNWK010000035.1"/>
</dbReference>
<dbReference type="EMBL" id="JRVC01000001">
    <property type="protein sequence ID" value="KHS49508.1"/>
    <property type="molecule type" value="Genomic_DNA"/>
</dbReference>
<dbReference type="AlphaFoldDB" id="A0A0B9AFR2"/>
<keyword evidence="2" id="KW-1185">Reference proteome</keyword>